<name>A0A0E9UXQ9_ANGAN</name>
<accession>A0A0E9UXQ9</accession>
<dbReference type="EMBL" id="GBXM01037975">
    <property type="protein sequence ID" value="JAH70602.1"/>
    <property type="molecule type" value="Transcribed_RNA"/>
</dbReference>
<organism evidence="1">
    <name type="scientific">Anguilla anguilla</name>
    <name type="common">European freshwater eel</name>
    <name type="synonym">Muraena anguilla</name>
    <dbReference type="NCBI Taxonomy" id="7936"/>
    <lineage>
        <taxon>Eukaryota</taxon>
        <taxon>Metazoa</taxon>
        <taxon>Chordata</taxon>
        <taxon>Craniata</taxon>
        <taxon>Vertebrata</taxon>
        <taxon>Euteleostomi</taxon>
        <taxon>Actinopterygii</taxon>
        <taxon>Neopterygii</taxon>
        <taxon>Teleostei</taxon>
        <taxon>Anguilliformes</taxon>
        <taxon>Anguillidae</taxon>
        <taxon>Anguilla</taxon>
    </lineage>
</organism>
<reference evidence="1" key="2">
    <citation type="journal article" date="2015" name="Fish Shellfish Immunol.">
        <title>Early steps in the European eel (Anguilla anguilla)-Vibrio vulnificus interaction in the gills: Role of the RtxA13 toxin.</title>
        <authorList>
            <person name="Callol A."/>
            <person name="Pajuelo D."/>
            <person name="Ebbesson L."/>
            <person name="Teles M."/>
            <person name="MacKenzie S."/>
            <person name="Amaro C."/>
        </authorList>
    </citation>
    <scope>NUCLEOTIDE SEQUENCE</scope>
</reference>
<protein>
    <submittedName>
        <fullName evidence="1">Uncharacterized protein</fullName>
    </submittedName>
</protein>
<reference evidence="1" key="1">
    <citation type="submission" date="2014-11" db="EMBL/GenBank/DDBJ databases">
        <authorList>
            <person name="Amaro Gonzalez C."/>
        </authorList>
    </citation>
    <scope>NUCLEOTIDE SEQUENCE</scope>
</reference>
<sequence>MYCMHNSEHKHKGF</sequence>
<proteinExistence type="predicted"/>
<evidence type="ECO:0000313" key="1">
    <source>
        <dbReference type="EMBL" id="JAH70602.1"/>
    </source>
</evidence>